<evidence type="ECO:0000313" key="2">
    <source>
        <dbReference type="EMBL" id="ABS61664.1"/>
    </source>
</evidence>
<protein>
    <recommendedName>
        <fullName evidence="4">DUF4282 domain-containing protein</fullName>
    </recommendedName>
</protein>
<dbReference type="Proteomes" id="UP000006377">
    <property type="component" value="Chromosome"/>
</dbReference>
<keyword evidence="3" id="KW-1185">Reference proteome</keyword>
<feature type="transmembrane region" description="Helical" evidence="1">
    <location>
        <begin position="20"/>
        <end position="41"/>
    </location>
</feature>
<dbReference type="OrthoDB" id="8127006at2"/>
<keyword evidence="1" id="KW-1133">Transmembrane helix</keyword>
<gene>
    <name evidence="2" type="ordered locus">Plav_0041</name>
</gene>
<name>A7HP31_PARL1</name>
<reference evidence="2 3" key="1">
    <citation type="journal article" date="2011" name="Stand. Genomic Sci.">
        <title>Complete genome sequence of Parvibaculum lavamentivorans type strain (DS-1(T)).</title>
        <authorList>
            <person name="Schleheck D."/>
            <person name="Weiss M."/>
            <person name="Pitluck S."/>
            <person name="Bruce D."/>
            <person name="Land M.L."/>
            <person name="Han S."/>
            <person name="Saunders E."/>
            <person name="Tapia R."/>
            <person name="Detter C."/>
            <person name="Brettin T."/>
            <person name="Han J."/>
            <person name="Woyke T."/>
            <person name="Goodwin L."/>
            <person name="Pennacchio L."/>
            <person name="Nolan M."/>
            <person name="Cook A.M."/>
            <person name="Kjelleberg S."/>
            <person name="Thomas T."/>
        </authorList>
    </citation>
    <scope>NUCLEOTIDE SEQUENCE [LARGE SCALE GENOMIC DNA]</scope>
    <source>
        <strain evidence="3">DS-1 / DSM 13023 / NCIMB 13966</strain>
    </source>
</reference>
<dbReference type="STRING" id="402881.Plav_0041"/>
<keyword evidence="1" id="KW-0472">Membrane</keyword>
<organism evidence="2 3">
    <name type="scientific">Parvibaculum lavamentivorans (strain DS-1 / DSM 13023 / NCIMB 13966)</name>
    <dbReference type="NCBI Taxonomy" id="402881"/>
    <lineage>
        <taxon>Bacteria</taxon>
        <taxon>Pseudomonadati</taxon>
        <taxon>Pseudomonadota</taxon>
        <taxon>Alphaproteobacteria</taxon>
        <taxon>Hyphomicrobiales</taxon>
        <taxon>Parvibaculaceae</taxon>
        <taxon>Parvibaculum</taxon>
    </lineage>
</organism>
<evidence type="ECO:0000256" key="1">
    <source>
        <dbReference type="SAM" id="Phobius"/>
    </source>
</evidence>
<dbReference type="Pfam" id="PF14110">
    <property type="entry name" value="DUF4282"/>
    <property type="match status" value="1"/>
</dbReference>
<accession>A7HP31</accession>
<dbReference type="RefSeq" id="WP_011994955.1">
    <property type="nucleotide sequence ID" value="NC_009719.1"/>
</dbReference>
<evidence type="ECO:0000313" key="3">
    <source>
        <dbReference type="Proteomes" id="UP000006377"/>
    </source>
</evidence>
<dbReference type="eggNOG" id="ENOG5033BCB">
    <property type="taxonomic scope" value="Bacteria"/>
</dbReference>
<dbReference type="AlphaFoldDB" id="A7HP31"/>
<sequence>MRFQDFLTFDKLIAGSIVKFLYWLGVVIILLFGFGTIAGSINTMGYNAGLGLLQLVVGLVGVAFGILLWRVVCEIYLIFVAMNDKLGQIRDKLPGA</sequence>
<evidence type="ECO:0008006" key="4">
    <source>
        <dbReference type="Google" id="ProtNLM"/>
    </source>
</evidence>
<feature type="transmembrane region" description="Helical" evidence="1">
    <location>
        <begin position="53"/>
        <end position="82"/>
    </location>
</feature>
<dbReference type="KEGG" id="pla:Plav_0041"/>
<dbReference type="HOGENOM" id="CLU_169571_1_2_5"/>
<dbReference type="EMBL" id="CP000774">
    <property type="protein sequence ID" value="ABS61664.1"/>
    <property type="molecule type" value="Genomic_DNA"/>
</dbReference>
<keyword evidence="1" id="KW-0812">Transmembrane</keyword>
<proteinExistence type="predicted"/>
<dbReference type="InterPro" id="IPR025557">
    <property type="entry name" value="DUF4282"/>
</dbReference>